<dbReference type="AlphaFoldDB" id="A0A9X0UE11"/>
<dbReference type="PROSITE" id="PS51222">
    <property type="entry name" value="DCD"/>
    <property type="match status" value="1"/>
</dbReference>
<comment type="caution">
    <text evidence="2">The sequence shown here is derived from an EMBL/GenBank/DDBJ whole genome shotgun (WGS) entry which is preliminary data.</text>
</comment>
<evidence type="ECO:0000259" key="1">
    <source>
        <dbReference type="PROSITE" id="PS51222"/>
    </source>
</evidence>
<dbReference type="GO" id="GO:0015074">
    <property type="term" value="P:DNA integration"/>
    <property type="evidence" value="ECO:0007669"/>
    <property type="project" value="InterPro"/>
</dbReference>
<evidence type="ECO:0000313" key="2">
    <source>
        <dbReference type="EMBL" id="MBC4017052.1"/>
    </source>
</evidence>
<reference evidence="2" key="1">
    <citation type="submission" date="2020-08" db="EMBL/GenBank/DDBJ databases">
        <authorList>
            <person name="Hu Y."/>
            <person name="Nguyen S.V."/>
            <person name="Li F."/>
            <person name="Fanning S."/>
        </authorList>
    </citation>
    <scope>NUCLEOTIDE SEQUENCE</scope>
    <source>
        <strain evidence="2">SYSU D8009</strain>
    </source>
</reference>
<dbReference type="PANTHER" id="PTHR47515:SF1">
    <property type="entry name" value="BLR2054 PROTEIN"/>
    <property type="match status" value="1"/>
</dbReference>
<dbReference type="InterPro" id="IPR012337">
    <property type="entry name" value="RNaseH-like_sf"/>
</dbReference>
<dbReference type="Gene3D" id="3.30.420.10">
    <property type="entry name" value="Ribonuclease H-like superfamily/Ribonuclease H"/>
    <property type="match status" value="1"/>
</dbReference>
<dbReference type="Proteomes" id="UP000600101">
    <property type="component" value="Unassembled WGS sequence"/>
</dbReference>
<sequence length="80" mass="9201">MARELERLVAGRRLPKMVVSDNGTKLLRWAEERGIEWHYIAPGKPHQNTFVESCNGRPRDECLNKHVFSLPSDACRLIEA</sequence>
<dbReference type="SUPFAM" id="SSF53098">
    <property type="entry name" value="Ribonuclease H-like"/>
    <property type="match status" value="1"/>
</dbReference>
<keyword evidence="3" id="KW-1185">Reference proteome</keyword>
<protein>
    <submittedName>
        <fullName evidence="2">Transposase</fullName>
    </submittedName>
</protein>
<dbReference type="Pfam" id="PF13683">
    <property type="entry name" value="rve_3"/>
    <property type="match status" value="1"/>
</dbReference>
<dbReference type="InterPro" id="IPR013989">
    <property type="entry name" value="Dev_and_cell_death_domain"/>
</dbReference>
<organism evidence="2 3">
    <name type="scientific">Siccirubricoccus deserti</name>
    <dbReference type="NCBI Taxonomy" id="2013562"/>
    <lineage>
        <taxon>Bacteria</taxon>
        <taxon>Pseudomonadati</taxon>
        <taxon>Pseudomonadota</taxon>
        <taxon>Alphaproteobacteria</taxon>
        <taxon>Acetobacterales</taxon>
        <taxon>Roseomonadaceae</taxon>
        <taxon>Siccirubricoccus</taxon>
    </lineage>
</organism>
<dbReference type="PANTHER" id="PTHR47515">
    <property type="entry name" value="LOW CALCIUM RESPONSE LOCUS PROTEIN T"/>
    <property type="match status" value="1"/>
</dbReference>
<dbReference type="InterPro" id="IPR001584">
    <property type="entry name" value="Integrase_cat-core"/>
</dbReference>
<dbReference type="GO" id="GO:0003676">
    <property type="term" value="F:nucleic acid binding"/>
    <property type="evidence" value="ECO:0007669"/>
    <property type="project" value="InterPro"/>
</dbReference>
<name>A0A9X0UE11_9PROT</name>
<evidence type="ECO:0000313" key="3">
    <source>
        <dbReference type="Proteomes" id="UP000600101"/>
    </source>
</evidence>
<feature type="domain" description="DCD" evidence="1">
    <location>
        <begin position="45"/>
        <end position="80"/>
    </location>
</feature>
<dbReference type="InterPro" id="IPR036397">
    <property type="entry name" value="RNaseH_sf"/>
</dbReference>
<gene>
    <name evidence="2" type="ORF">H7965_17195</name>
</gene>
<dbReference type="EMBL" id="JACOMF010000022">
    <property type="protein sequence ID" value="MBC4017052.1"/>
    <property type="molecule type" value="Genomic_DNA"/>
</dbReference>
<proteinExistence type="predicted"/>
<accession>A0A9X0UE11</accession>